<evidence type="ECO:0000313" key="13">
    <source>
        <dbReference type="Proteomes" id="UP000694560"/>
    </source>
</evidence>
<dbReference type="Ensembl" id="ENSMCST00000020583.1">
    <property type="protein sequence ID" value="ENSMCSP00000020067.1"/>
    <property type="gene ID" value="ENSMCSG00000014064.1"/>
</dbReference>
<keyword evidence="9" id="KW-0175">Coiled coil</keyword>
<keyword evidence="3" id="KW-1003">Cell membrane</keyword>
<comment type="subcellular location">
    <subcellularLocation>
        <location evidence="1">Cell membrane</location>
        <topology evidence="1">Multi-pass membrane protein</topology>
    </subcellularLocation>
    <subcellularLocation>
        <location evidence="8">Membrane</location>
        <topology evidence="8">Multi-pass membrane protein</topology>
    </subcellularLocation>
</comment>
<evidence type="ECO:0000256" key="4">
    <source>
        <dbReference type="ARBA" id="ARBA00022692"/>
    </source>
</evidence>
<protein>
    <recommendedName>
        <fullName evidence="8">Anoctamin</fullName>
    </recommendedName>
</protein>
<dbReference type="OrthoDB" id="296386at2759"/>
<dbReference type="InterPro" id="IPR007632">
    <property type="entry name" value="Anoctamin"/>
</dbReference>
<feature type="transmembrane region" description="Helical" evidence="8">
    <location>
        <begin position="513"/>
        <end position="531"/>
    </location>
</feature>
<reference evidence="12" key="1">
    <citation type="submission" date="2025-08" db="UniProtKB">
        <authorList>
            <consortium name="Ensembl"/>
        </authorList>
    </citation>
    <scope>IDENTIFICATION</scope>
</reference>
<name>A0A8C5U9V8_9PASS</name>
<feature type="coiled-coil region" evidence="9">
    <location>
        <begin position="40"/>
        <end position="74"/>
    </location>
</feature>
<feature type="transmembrane region" description="Helical" evidence="8">
    <location>
        <begin position="787"/>
        <end position="808"/>
    </location>
</feature>
<keyword evidence="7" id="KW-0325">Glycoprotein</keyword>
<dbReference type="Pfam" id="PF04547">
    <property type="entry name" value="Anoctamin"/>
    <property type="match status" value="1"/>
</dbReference>
<keyword evidence="6 8" id="KW-0472">Membrane</keyword>
<evidence type="ECO:0000256" key="1">
    <source>
        <dbReference type="ARBA" id="ARBA00004651"/>
    </source>
</evidence>
<comment type="similarity">
    <text evidence="2 8">Belongs to the anoctamin family.</text>
</comment>
<dbReference type="GO" id="GO:0005886">
    <property type="term" value="C:plasma membrane"/>
    <property type="evidence" value="ECO:0007669"/>
    <property type="project" value="UniProtKB-SubCell"/>
</dbReference>
<evidence type="ECO:0000259" key="11">
    <source>
        <dbReference type="Pfam" id="PF16178"/>
    </source>
</evidence>
<evidence type="ECO:0000256" key="6">
    <source>
        <dbReference type="ARBA" id="ARBA00023136"/>
    </source>
</evidence>
<feature type="domain" description="Anoctamin transmembrane" evidence="10">
    <location>
        <begin position="245"/>
        <end position="822"/>
    </location>
</feature>
<sequence>QIHSSKHCSLLSREHSLHQSKDSIFFRDGVRRIDFVLSYVDDLNKEWEKKLERRKEFESNLQKAGLELETEDKKESEDGKIFFVKIHAPWEVLITYAEVLNIKVPIKENDIPPMVENPLDCVLFPLRLTEKVMHPEPDYFTAPFSKDKQELFLINDESTFFSPSMRNRIVNYILTRCPYGTEEGKKKFGIKRLLNNGTYTAAYPLHDCQYWKKASDPNCDSERHTLYVEWARFLRFYKEQPLDLIRKYYGEKIGIYFAWLGFYTEMLFLAAVVGLICFLYGLFTMDENMSSKEICDPAIGGEIIMCPLCDRDCEYWRLNTTCEPSRYSHLFDNVATLFFAIFMGIWVTLFLEFWKRRQAKLKYEWDLVDFEEEQQQLQLRPEYEAKCTQKKKNPITQEMEPYLPLTSQAVRFCISGATVLFWVSLIIASMIAVIVYRLAVYAAFASLMENTQTLEPISGLLTPQLATSVTASCLNFVIIMILNFFYERIAIWITDMEIPRTHMEYENRLTMKMFLFQFVNYYSSCFYVAFFKGKFVGYPGDYTYMFNRWRNEECDPAGCLIELTTQLTIVMAGKQIWGNIQEAIVPWICNWWGRRKARNNPENLYSRWEQDHDLQTFGPLGLFYEYLEMVIQFGFITLFVASFPLAPLLALMNNILEIRVDSWKLTTQYRRPVAAKAHSIGVWQEILNAMAILSVVTNAFIVAFTSDMIPRLVYYYAYSENDDSPMSGYINNSLSVFQISDFPPGKKPKENPEDFVVCRYRDYRYPPDHEREYTHTMQFWHILAAKLAFIIIMEHVVFIVKFFVAWMIPDVPADVKAKIKREKYLTQKILHEYELEKLKERLCQGDKQATEKENPTLFGI</sequence>
<evidence type="ECO:0000256" key="9">
    <source>
        <dbReference type="SAM" id="Coils"/>
    </source>
</evidence>
<evidence type="ECO:0000256" key="5">
    <source>
        <dbReference type="ARBA" id="ARBA00022989"/>
    </source>
</evidence>
<feature type="domain" description="Anoctamin dimerisation" evidence="11">
    <location>
        <begin position="25"/>
        <end position="242"/>
    </location>
</feature>
<keyword evidence="13" id="KW-1185">Reference proteome</keyword>
<dbReference type="AlphaFoldDB" id="A0A8C5U9V8"/>
<evidence type="ECO:0000256" key="3">
    <source>
        <dbReference type="ARBA" id="ARBA00022475"/>
    </source>
</evidence>
<accession>A0A8C5U9V8</accession>
<evidence type="ECO:0000313" key="12">
    <source>
        <dbReference type="Ensembl" id="ENSMCSP00000020067.1"/>
    </source>
</evidence>
<dbReference type="InterPro" id="IPR049452">
    <property type="entry name" value="Anoctamin_TM"/>
</dbReference>
<dbReference type="PANTHER" id="PTHR12308:SF23">
    <property type="entry name" value="ANOCTAMIN-5"/>
    <property type="match status" value="1"/>
</dbReference>
<evidence type="ECO:0000256" key="7">
    <source>
        <dbReference type="ARBA" id="ARBA00023180"/>
    </source>
</evidence>
<keyword evidence="5 8" id="KW-1133">Transmembrane helix</keyword>
<proteinExistence type="inferred from homology"/>
<dbReference type="Proteomes" id="UP000694560">
    <property type="component" value="Unplaced"/>
</dbReference>
<dbReference type="GO" id="GO:0046983">
    <property type="term" value="F:protein dimerization activity"/>
    <property type="evidence" value="ECO:0007669"/>
    <property type="project" value="InterPro"/>
</dbReference>
<organism evidence="12 13">
    <name type="scientific">Malurus cyaneus samueli</name>
    <dbReference type="NCBI Taxonomy" id="2593467"/>
    <lineage>
        <taxon>Eukaryota</taxon>
        <taxon>Metazoa</taxon>
        <taxon>Chordata</taxon>
        <taxon>Craniata</taxon>
        <taxon>Vertebrata</taxon>
        <taxon>Euteleostomi</taxon>
        <taxon>Archelosauria</taxon>
        <taxon>Archosauria</taxon>
        <taxon>Dinosauria</taxon>
        <taxon>Saurischia</taxon>
        <taxon>Theropoda</taxon>
        <taxon>Coelurosauria</taxon>
        <taxon>Aves</taxon>
        <taxon>Neognathae</taxon>
        <taxon>Neoaves</taxon>
        <taxon>Telluraves</taxon>
        <taxon>Australaves</taxon>
        <taxon>Passeriformes</taxon>
        <taxon>Meliphagoidea</taxon>
        <taxon>Maluridae</taxon>
        <taxon>Malurus</taxon>
    </lineage>
</organism>
<dbReference type="GO" id="GO:0005254">
    <property type="term" value="F:chloride channel activity"/>
    <property type="evidence" value="ECO:0007669"/>
    <property type="project" value="TreeGrafter"/>
</dbReference>
<dbReference type="InterPro" id="IPR032394">
    <property type="entry name" value="Anoct_dimer"/>
</dbReference>
<feature type="transmembrane region" description="Helical" evidence="8">
    <location>
        <begin position="419"/>
        <end position="444"/>
    </location>
</feature>
<feature type="transmembrane region" description="Helical" evidence="8">
    <location>
        <begin position="334"/>
        <end position="354"/>
    </location>
</feature>
<dbReference type="PANTHER" id="PTHR12308">
    <property type="entry name" value="ANOCTAMIN"/>
    <property type="match status" value="1"/>
</dbReference>
<evidence type="ECO:0000256" key="2">
    <source>
        <dbReference type="ARBA" id="ARBA00009671"/>
    </source>
</evidence>
<feature type="transmembrane region" description="Helical" evidence="8">
    <location>
        <begin position="256"/>
        <end position="283"/>
    </location>
</feature>
<dbReference type="Pfam" id="PF16178">
    <property type="entry name" value="Anoct_dimer"/>
    <property type="match status" value="1"/>
</dbReference>
<feature type="transmembrane region" description="Helical" evidence="8">
    <location>
        <begin position="464"/>
        <end position="486"/>
    </location>
</feature>
<keyword evidence="4 8" id="KW-0812">Transmembrane</keyword>
<evidence type="ECO:0000256" key="8">
    <source>
        <dbReference type="RuleBase" id="RU280814"/>
    </source>
</evidence>
<reference evidence="12" key="2">
    <citation type="submission" date="2025-09" db="UniProtKB">
        <authorList>
            <consortium name="Ensembl"/>
        </authorList>
    </citation>
    <scope>IDENTIFICATION</scope>
</reference>
<evidence type="ECO:0000259" key="10">
    <source>
        <dbReference type="Pfam" id="PF04547"/>
    </source>
</evidence>
<comment type="caution">
    <text evidence="8">Lacks conserved residue(s) required for the propagation of feature annotation.</text>
</comment>
<feature type="transmembrane region" description="Helical" evidence="8">
    <location>
        <begin position="629"/>
        <end position="651"/>
    </location>
</feature>